<dbReference type="GO" id="GO:0006935">
    <property type="term" value="P:chemotaxis"/>
    <property type="evidence" value="ECO:0007669"/>
    <property type="project" value="UniProtKB-KW"/>
</dbReference>
<keyword evidence="5" id="KW-0145">Chemotaxis</keyword>
<protein>
    <submittedName>
        <fullName evidence="17">HAMP domain-containing protein</fullName>
    </submittedName>
</protein>
<dbReference type="InterPro" id="IPR003660">
    <property type="entry name" value="HAMP_dom"/>
</dbReference>
<dbReference type="CDD" id="cd06225">
    <property type="entry name" value="HAMP"/>
    <property type="match status" value="2"/>
</dbReference>
<evidence type="ECO:0000256" key="12">
    <source>
        <dbReference type="PROSITE-ProRule" id="PRU00284"/>
    </source>
</evidence>
<feature type="transmembrane region" description="Helical" evidence="14">
    <location>
        <begin position="276"/>
        <end position="298"/>
    </location>
</feature>
<dbReference type="RefSeq" id="WP_161158135.1">
    <property type="nucleotide sequence ID" value="NZ_WEKT01000064.1"/>
</dbReference>
<keyword evidence="10 12" id="KW-0807">Transducer</keyword>
<dbReference type="InterPro" id="IPR029151">
    <property type="entry name" value="Sensor-like_sf"/>
</dbReference>
<evidence type="ECO:0000256" key="4">
    <source>
        <dbReference type="ARBA" id="ARBA00022481"/>
    </source>
</evidence>
<evidence type="ECO:0000256" key="8">
    <source>
        <dbReference type="ARBA" id="ARBA00022989"/>
    </source>
</evidence>
<dbReference type="Proteomes" id="UP000462621">
    <property type="component" value="Unassembled WGS sequence"/>
</dbReference>
<reference evidence="17 18" key="1">
    <citation type="submission" date="2019-10" db="EMBL/GenBank/DDBJ databases">
        <title>Vibrio sp. nov. isolated from a shrimp pond.</title>
        <authorList>
            <person name="Gomez-Gil B."/>
            <person name="Enciso-Ibarra J."/>
            <person name="Enciso-Ibarra K."/>
            <person name="Bolan-Mejia C."/>
        </authorList>
    </citation>
    <scope>NUCLEOTIDE SEQUENCE [LARGE SCALE GENOMIC DNA]</scope>
    <source>
        <strain evidence="17 18">CAIM 722</strain>
    </source>
</reference>
<dbReference type="CDD" id="cd12913">
    <property type="entry name" value="PDC1_MCP_like"/>
    <property type="match status" value="1"/>
</dbReference>
<feature type="compositionally biased region" description="Low complexity" evidence="13">
    <location>
        <begin position="596"/>
        <end position="609"/>
    </location>
</feature>
<evidence type="ECO:0000256" key="6">
    <source>
        <dbReference type="ARBA" id="ARBA00022519"/>
    </source>
</evidence>
<dbReference type="GO" id="GO:0005886">
    <property type="term" value="C:plasma membrane"/>
    <property type="evidence" value="ECO:0007669"/>
    <property type="project" value="UniProtKB-SubCell"/>
</dbReference>
<dbReference type="GO" id="GO:0043200">
    <property type="term" value="P:response to amino acid"/>
    <property type="evidence" value="ECO:0007669"/>
    <property type="project" value="UniProtKB-ARBA"/>
</dbReference>
<dbReference type="AlphaFoldDB" id="A0A7X4LP86"/>
<dbReference type="Pfam" id="PF00672">
    <property type="entry name" value="HAMP"/>
    <property type="match status" value="2"/>
</dbReference>
<evidence type="ECO:0000256" key="11">
    <source>
        <dbReference type="ARBA" id="ARBA00029447"/>
    </source>
</evidence>
<accession>A0A7X4LP86</accession>
<dbReference type="EMBL" id="WEKT01000064">
    <property type="protein sequence ID" value="MZI95638.1"/>
    <property type="molecule type" value="Genomic_DNA"/>
</dbReference>
<evidence type="ECO:0000256" key="10">
    <source>
        <dbReference type="ARBA" id="ARBA00023224"/>
    </source>
</evidence>
<keyword evidence="18" id="KW-1185">Reference proteome</keyword>
<feature type="region of interest" description="Disordered" evidence="13">
    <location>
        <begin position="595"/>
        <end position="615"/>
    </location>
</feature>
<dbReference type="SMART" id="SM00304">
    <property type="entry name" value="HAMP"/>
    <property type="match status" value="2"/>
</dbReference>
<evidence type="ECO:0000256" key="14">
    <source>
        <dbReference type="SAM" id="Phobius"/>
    </source>
</evidence>
<dbReference type="Pfam" id="PF00015">
    <property type="entry name" value="MCPsignal"/>
    <property type="match status" value="1"/>
</dbReference>
<keyword evidence="3" id="KW-1003">Cell membrane</keyword>
<dbReference type="FunFam" id="3.30.450.20:FF:000048">
    <property type="entry name" value="Methyl-accepting chemotaxis protein"/>
    <property type="match status" value="1"/>
</dbReference>
<dbReference type="SUPFAM" id="SSF103190">
    <property type="entry name" value="Sensory domain-like"/>
    <property type="match status" value="1"/>
</dbReference>
<name>A0A7X4LP86_9VIBR</name>
<evidence type="ECO:0000256" key="7">
    <source>
        <dbReference type="ARBA" id="ARBA00022692"/>
    </source>
</evidence>
<dbReference type="GO" id="GO:0016597">
    <property type="term" value="F:amino acid binding"/>
    <property type="evidence" value="ECO:0007669"/>
    <property type="project" value="UniProtKB-ARBA"/>
</dbReference>
<evidence type="ECO:0000259" key="15">
    <source>
        <dbReference type="PROSITE" id="PS50111"/>
    </source>
</evidence>
<dbReference type="CDD" id="cd11386">
    <property type="entry name" value="MCP_signal"/>
    <property type="match status" value="1"/>
</dbReference>
<dbReference type="InterPro" id="IPR033479">
    <property type="entry name" value="dCache_1"/>
</dbReference>
<dbReference type="Pfam" id="PF02743">
    <property type="entry name" value="dCache_1"/>
    <property type="match status" value="1"/>
</dbReference>
<dbReference type="FunFam" id="1.10.287.950:FF:000001">
    <property type="entry name" value="Methyl-accepting chemotaxis sensory transducer"/>
    <property type="match status" value="1"/>
</dbReference>
<evidence type="ECO:0000313" key="18">
    <source>
        <dbReference type="Proteomes" id="UP000462621"/>
    </source>
</evidence>
<dbReference type="InterPro" id="IPR004089">
    <property type="entry name" value="MCPsignal_dom"/>
</dbReference>
<feature type="domain" description="HAMP" evidence="16">
    <location>
        <begin position="296"/>
        <end position="350"/>
    </location>
</feature>
<feature type="domain" description="HAMP" evidence="16">
    <location>
        <begin position="359"/>
        <end position="403"/>
    </location>
</feature>
<dbReference type="Gene3D" id="3.30.450.20">
    <property type="entry name" value="PAS domain"/>
    <property type="match status" value="2"/>
</dbReference>
<keyword evidence="6" id="KW-0997">Cell inner membrane</keyword>
<evidence type="ECO:0000256" key="3">
    <source>
        <dbReference type="ARBA" id="ARBA00022475"/>
    </source>
</evidence>
<dbReference type="PANTHER" id="PTHR32089">
    <property type="entry name" value="METHYL-ACCEPTING CHEMOTAXIS PROTEIN MCPB"/>
    <property type="match status" value="1"/>
</dbReference>
<keyword evidence="8 14" id="KW-1133">Transmembrane helix</keyword>
<keyword evidence="4" id="KW-0488">Methylation</keyword>
<evidence type="ECO:0000313" key="17">
    <source>
        <dbReference type="EMBL" id="MZI95638.1"/>
    </source>
</evidence>
<sequence length="627" mass="67563">MKLTLKQKLIGASLSAVVLMAGALTWLSASQIRTQTMHDIEQRAHAVSATSVKGIADWVAQRRLVTKTVNQYTTEQNIEPYLQQAANGGGIYEMYFGTEQGNMYRSNPAHNKAGYDPRVRGWYKSARAANQQIITPAYRGSSSQAMMITIAQPVQHAGQFVGVVGADILIEQLVEGVINIKAGQNAQAMLIDGQNGTLLAHANKSLLLKPLHSFSNDLSLSAVEAAADSHQLMETSINGADKFFYFARVEGSPWIFGLELDRDSEFAAQSTLMTRLIMASIIVTLIVIVAASWLVSYLTSDLMRVSRALEEIANGEGDLTQRLRPHSDDEVGKLAENFNTFVSHMHDMVSKLSRVSSSLSQQANTTAEHAGDRSARIQVQQDEINMVATAINQMAAATQEIAGNADNTATHANEAVSAAIDGTAQVTQTKNSIESLAHEVLEAAQVIKELETHTNSISTILSTIQDISEQTNLLALNAAIEAARAGEQGRGFAVVADEVRVLSQRTNTSTKEIQTMIDTLQATTTRAVSMINDSQSLSDTSVQDAVAAAASLTQIQQAVENISDMATQIASAAEEQASVTSEITRNTEGIRDVSDALSSEAHEASQQASDLSELSQQLDGEIRQFKL</sequence>
<comment type="caution">
    <text evidence="17">The sequence shown here is derived from an EMBL/GenBank/DDBJ whole genome shotgun (WGS) entry which is preliminary data.</text>
</comment>
<evidence type="ECO:0000259" key="16">
    <source>
        <dbReference type="PROSITE" id="PS50885"/>
    </source>
</evidence>
<organism evidence="17 18">
    <name type="scientific">Vibrio eleionomae</name>
    <dbReference type="NCBI Taxonomy" id="2653505"/>
    <lineage>
        <taxon>Bacteria</taxon>
        <taxon>Pseudomonadati</taxon>
        <taxon>Pseudomonadota</taxon>
        <taxon>Gammaproteobacteria</taxon>
        <taxon>Vibrionales</taxon>
        <taxon>Vibrionaceae</taxon>
        <taxon>Vibrio</taxon>
    </lineage>
</organism>
<comment type="subcellular location">
    <subcellularLocation>
        <location evidence="1">Cell inner membrane</location>
    </subcellularLocation>
    <subcellularLocation>
        <location evidence="2">Cell membrane</location>
        <topology evidence="2">Multi-pass membrane protein</topology>
    </subcellularLocation>
</comment>
<dbReference type="GO" id="GO:0007165">
    <property type="term" value="P:signal transduction"/>
    <property type="evidence" value="ECO:0007669"/>
    <property type="project" value="UniProtKB-KW"/>
</dbReference>
<comment type="similarity">
    <text evidence="11">Belongs to the methyl-accepting chemotaxis (MCP) protein family.</text>
</comment>
<dbReference type="SUPFAM" id="SSF58104">
    <property type="entry name" value="Methyl-accepting chemotaxis protein (MCP) signaling domain"/>
    <property type="match status" value="1"/>
</dbReference>
<dbReference type="PANTHER" id="PTHR32089:SF117">
    <property type="entry name" value="METHYL ACCEPTING SENSORY TRANSDUCER WITH CACHE_1 SMALL MOLECULE BINDING DOMAIN"/>
    <property type="match status" value="1"/>
</dbReference>
<keyword evidence="7 14" id="KW-0812">Transmembrane</keyword>
<proteinExistence type="inferred from homology"/>
<evidence type="ECO:0000256" key="9">
    <source>
        <dbReference type="ARBA" id="ARBA00023136"/>
    </source>
</evidence>
<evidence type="ECO:0000256" key="5">
    <source>
        <dbReference type="ARBA" id="ARBA00022500"/>
    </source>
</evidence>
<dbReference type="Gene3D" id="1.10.287.950">
    <property type="entry name" value="Methyl-accepting chemotaxis protein"/>
    <property type="match status" value="1"/>
</dbReference>
<evidence type="ECO:0000256" key="2">
    <source>
        <dbReference type="ARBA" id="ARBA00004651"/>
    </source>
</evidence>
<dbReference type="CDD" id="cd12912">
    <property type="entry name" value="PDC2_MCP_like"/>
    <property type="match status" value="1"/>
</dbReference>
<feature type="domain" description="Methyl-accepting transducer" evidence="15">
    <location>
        <begin position="355"/>
        <end position="591"/>
    </location>
</feature>
<dbReference type="PROSITE" id="PS50885">
    <property type="entry name" value="HAMP"/>
    <property type="match status" value="2"/>
</dbReference>
<dbReference type="PROSITE" id="PS50111">
    <property type="entry name" value="CHEMOTAXIS_TRANSDUC_2"/>
    <property type="match status" value="1"/>
</dbReference>
<gene>
    <name evidence="17" type="ORF">F9817_20870</name>
</gene>
<keyword evidence="9 14" id="KW-0472">Membrane</keyword>
<evidence type="ECO:0000256" key="13">
    <source>
        <dbReference type="SAM" id="MobiDB-lite"/>
    </source>
</evidence>
<evidence type="ECO:0000256" key="1">
    <source>
        <dbReference type="ARBA" id="ARBA00004533"/>
    </source>
</evidence>
<dbReference type="SMART" id="SM00283">
    <property type="entry name" value="MA"/>
    <property type="match status" value="1"/>
</dbReference>